<comment type="caution">
    <text evidence="1">The sequence shown here is derived from an EMBL/GenBank/DDBJ whole genome shotgun (WGS) entry which is preliminary data.</text>
</comment>
<reference evidence="1" key="1">
    <citation type="submission" date="2021-05" db="EMBL/GenBank/DDBJ databases">
        <authorList>
            <person name="Pan Q."/>
            <person name="Jouanno E."/>
            <person name="Zahm M."/>
            <person name="Klopp C."/>
            <person name="Cabau C."/>
            <person name="Louis A."/>
            <person name="Berthelot C."/>
            <person name="Parey E."/>
            <person name="Roest Crollius H."/>
            <person name="Montfort J."/>
            <person name="Robinson-Rechavi M."/>
            <person name="Bouchez O."/>
            <person name="Lampietro C."/>
            <person name="Lopez Roques C."/>
            <person name="Donnadieu C."/>
            <person name="Postlethwait J."/>
            <person name="Bobe J."/>
            <person name="Dillon D."/>
            <person name="Chandos A."/>
            <person name="von Hippel F."/>
            <person name="Guiguen Y."/>
        </authorList>
    </citation>
    <scope>NUCLEOTIDE SEQUENCE</scope>
    <source>
        <strain evidence="1">YG-Jan2019</strain>
    </source>
</reference>
<organism evidence="1 2">
    <name type="scientific">Dallia pectoralis</name>
    <name type="common">Alaska blackfish</name>
    <dbReference type="NCBI Taxonomy" id="75939"/>
    <lineage>
        <taxon>Eukaryota</taxon>
        <taxon>Metazoa</taxon>
        <taxon>Chordata</taxon>
        <taxon>Craniata</taxon>
        <taxon>Vertebrata</taxon>
        <taxon>Euteleostomi</taxon>
        <taxon>Actinopterygii</taxon>
        <taxon>Neopterygii</taxon>
        <taxon>Teleostei</taxon>
        <taxon>Protacanthopterygii</taxon>
        <taxon>Esociformes</taxon>
        <taxon>Umbridae</taxon>
        <taxon>Dallia</taxon>
    </lineage>
</organism>
<protein>
    <submittedName>
        <fullName evidence="1">Uncharacterized protein</fullName>
    </submittedName>
</protein>
<dbReference type="Proteomes" id="UP001157502">
    <property type="component" value="Chromosome 9"/>
</dbReference>
<proteinExistence type="predicted"/>
<gene>
    <name evidence="1" type="ORF">DPEC_G00115930</name>
</gene>
<accession>A0ACC2GV59</accession>
<name>A0ACC2GV59_DALPE</name>
<evidence type="ECO:0000313" key="1">
    <source>
        <dbReference type="EMBL" id="KAJ8007283.1"/>
    </source>
</evidence>
<dbReference type="EMBL" id="CM055736">
    <property type="protein sequence ID" value="KAJ8007283.1"/>
    <property type="molecule type" value="Genomic_DNA"/>
</dbReference>
<evidence type="ECO:0000313" key="2">
    <source>
        <dbReference type="Proteomes" id="UP001157502"/>
    </source>
</evidence>
<keyword evidence="2" id="KW-1185">Reference proteome</keyword>
<sequence length="138" mass="14551">MFGAPLVMGITNMSRTHLTSPETQPSVSLSAKSQQRCLTSKPVLKQQPSLQLLQLASANGKPSGAVLENQLHLVKSSFFPPIAPRAALPDGGWVEGAASWVEGAASWVEGGASWVEGGSNSRRRLPAQSLHPGVVSQR</sequence>